<accession>A0A1S1R5C4</accession>
<sequence length="82" mass="8674">MAGLRSGRQDRALLMVVWGLTLLVLVLGGLTLSPILLVWGIIGLPAAIALSYVHVRDTRSAPRPPAAGEEDGVDGIEEESSR</sequence>
<evidence type="ECO:0000313" key="4">
    <source>
        <dbReference type="Proteomes" id="UP000179769"/>
    </source>
</evidence>
<evidence type="ECO:0000313" key="3">
    <source>
        <dbReference type="EMBL" id="OHV40502.1"/>
    </source>
</evidence>
<evidence type="ECO:0000256" key="1">
    <source>
        <dbReference type="SAM" id="MobiDB-lite"/>
    </source>
</evidence>
<feature type="compositionally biased region" description="Acidic residues" evidence="1">
    <location>
        <begin position="68"/>
        <end position="82"/>
    </location>
</feature>
<name>A0A1S1R5C4_9ACTN</name>
<dbReference type="AlphaFoldDB" id="A0A1S1R5C4"/>
<gene>
    <name evidence="3" type="ORF">BBK14_12750</name>
</gene>
<keyword evidence="2" id="KW-1133">Transmembrane helix</keyword>
<organism evidence="3 4">
    <name type="scientific">Parafrankia soli</name>
    <dbReference type="NCBI Taxonomy" id="2599596"/>
    <lineage>
        <taxon>Bacteria</taxon>
        <taxon>Bacillati</taxon>
        <taxon>Actinomycetota</taxon>
        <taxon>Actinomycetes</taxon>
        <taxon>Frankiales</taxon>
        <taxon>Frankiaceae</taxon>
        <taxon>Parafrankia</taxon>
    </lineage>
</organism>
<evidence type="ECO:0000256" key="2">
    <source>
        <dbReference type="SAM" id="Phobius"/>
    </source>
</evidence>
<feature type="transmembrane region" description="Helical" evidence="2">
    <location>
        <begin position="12"/>
        <end position="30"/>
    </location>
</feature>
<keyword evidence="4" id="KW-1185">Reference proteome</keyword>
<feature type="transmembrane region" description="Helical" evidence="2">
    <location>
        <begin position="36"/>
        <end position="55"/>
    </location>
</feature>
<proteinExistence type="predicted"/>
<dbReference type="EMBL" id="MAXA01000069">
    <property type="protein sequence ID" value="OHV40502.1"/>
    <property type="molecule type" value="Genomic_DNA"/>
</dbReference>
<reference evidence="4" key="1">
    <citation type="submission" date="2016-07" db="EMBL/GenBank/DDBJ databases">
        <title>Frankia sp. NRRL B-16219 Genome sequencing.</title>
        <authorList>
            <person name="Ghodhbane-Gtari F."/>
            <person name="Swanson E."/>
            <person name="Gueddou A."/>
            <person name="Louati M."/>
            <person name="Nouioui I."/>
            <person name="Hezbri K."/>
            <person name="Abebe-Akele F."/>
            <person name="Simpson S."/>
            <person name="Morris K."/>
            <person name="Thomas K."/>
            <person name="Gtari M."/>
            <person name="Tisa L.S."/>
        </authorList>
    </citation>
    <scope>NUCLEOTIDE SEQUENCE [LARGE SCALE GENOMIC DNA]</scope>
    <source>
        <strain evidence="4">NRRL B-16219</strain>
    </source>
</reference>
<keyword evidence="2" id="KW-0812">Transmembrane</keyword>
<keyword evidence="2" id="KW-0472">Membrane</keyword>
<dbReference type="Proteomes" id="UP000179769">
    <property type="component" value="Unassembled WGS sequence"/>
</dbReference>
<feature type="region of interest" description="Disordered" evidence="1">
    <location>
        <begin position="59"/>
        <end position="82"/>
    </location>
</feature>
<protein>
    <submittedName>
        <fullName evidence="3">Uncharacterized protein</fullName>
    </submittedName>
</protein>
<dbReference type="RefSeq" id="WP_071060687.1">
    <property type="nucleotide sequence ID" value="NZ_MAXA01000069.1"/>
</dbReference>
<dbReference type="OrthoDB" id="3217151at2"/>
<comment type="caution">
    <text evidence="3">The sequence shown here is derived from an EMBL/GenBank/DDBJ whole genome shotgun (WGS) entry which is preliminary data.</text>
</comment>